<dbReference type="SMART" id="SM00595">
    <property type="entry name" value="MADF"/>
    <property type="match status" value="1"/>
</dbReference>
<proteinExistence type="predicted"/>
<accession>A0AAV4BYW8</accession>
<dbReference type="InterPro" id="IPR006578">
    <property type="entry name" value="MADF-dom"/>
</dbReference>
<feature type="region of interest" description="Disordered" evidence="1">
    <location>
        <begin position="109"/>
        <end position="166"/>
    </location>
</feature>
<dbReference type="AlphaFoldDB" id="A0AAV4BYW8"/>
<feature type="domain" description="MADF" evidence="2">
    <location>
        <begin position="11"/>
        <end position="105"/>
    </location>
</feature>
<dbReference type="PROSITE" id="PS51029">
    <property type="entry name" value="MADF"/>
    <property type="match status" value="1"/>
</dbReference>
<evidence type="ECO:0000256" key="1">
    <source>
        <dbReference type="SAM" id="MobiDB-lite"/>
    </source>
</evidence>
<evidence type="ECO:0000313" key="3">
    <source>
        <dbReference type="EMBL" id="GFO28331.1"/>
    </source>
</evidence>
<organism evidence="3 4">
    <name type="scientific">Plakobranchus ocellatus</name>
    <dbReference type="NCBI Taxonomy" id="259542"/>
    <lineage>
        <taxon>Eukaryota</taxon>
        <taxon>Metazoa</taxon>
        <taxon>Spiralia</taxon>
        <taxon>Lophotrochozoa</taxon>
        <taxon>Mollusca</taxon>
        <taxon>Gastropoda</taxon>
        <taxon>Heterobranchia</taxon>
        <taxon>Euthyneura</taxon>
        <taxon>Panpulmonata</taxon>
        <taxon>Sacoglossa</taxon>
        <taxon>Placobranchoidea</taxon>
        <taxon>Plakobranchidae</taxon>
        <taxon>Plakobranchus</taxon>
    </lineage>
</organism>
<reference evidence="3 4" key="1">
    <citation type="journal article" date="2021" name="Elife">
        <title>Chloroplast acquisition without the gene transfer in kleptoplastic sea slugs, Plakobranchus ocellatus.</title>
        <authorList>
            <person name="Maeda T."/>
            <person name="Takahashi S."/>
            <person name="Yoshida T."/>
            <person name="Shimamura S."/>
            <person name="Takaki Y."/>
            <person name="Nagai Y."/>
            <person name="Toyoda A."/>
            <person name="Suzuki Y."/>
            <person name="Arimoto A."/>
            <person name="Ishii H."/>
            <person name="Satoh N."/>
            <person name="Nishiyama T."/>
            <person name="Hasebe M."/>
            <person name="Maruyama T."/>
            <person name="Minagawa J."/>
            <person name="Obokata J."/>
            <person name="Shigenobu S."/>
        </authorList>
    </citation>
    <scope>NUCLEOTIDE SEQUENCE [LARGE SCALE GENOMIC DNA]</scope>
</reference>
<gene>
    <name evidence="3" type="ORF">PoB_005483600</name>
</gene>
<feature type="compositionally biased region" description="Polar residues" evidence="1">
    <location>
        <begin position="120"/>
        <end position="149"/>
    </location>
</feature>
<dbReference type="Proteomes" id="UP000735302">
    <property type="component" value="Unassembled WGS sequence"/>
</dbReference>
<dbReference type="EMBL" id="BLXT01006029">
    <property type="protein sequence ID" value="GFO28331.1"/>
    <property type="molecule type" value="Genomic_DNA"/>
</dbReference>
<evidence type="ECO:0000313" key="4">
    <source>
        <dbReference type="Proteomes" id="UP000735302"/>
    </source>
</evidence>
<evidence type="ECO:0000259" key="2">
    <source>
        <dbReference type="PROSITE" id="PS51029"/>
    </source>
</evidence>
<dbReference type="PANTHER" id="PTHR21505:SF8">
    <property type="entry name" value="DPT-YFP REPRESSOR BY OVEREXPRESSION, ISOFORM D-RELATED"/>
    <property type="match status" value="1"/>
</dbReference>
<sequence>MVSWPRKITERFIELYRAEESLWNAKSKHYYNLLENEKAYQNLVDFVRTFEPDANKDTVKNEINYLNGSFQRELEQMETSGQFGCVYEPKLWCFSNLSFLDQQSTPSASLGFSQVRDPSDSNQNLNNDENDIFQPQSANRQNGCSSQVDASPMEAESYLSEEESAPMESIFKPLESTLRLLQTRKRKAEKDSQIEFDKFQASARKKLYEAPSSWTKM</sequence>
<keyword evidence="4" id="KW-1185">Reference proteome</keyword>
<name>A0AAV4BYW8_9GAST</name>
<protein>
    <recommendedName>
        <fullName evidence="2">MADF domain-containing protein</fullName>
    </recommendedName>
</protein>
<comment type="caution">
    <text evidence="3">The sequence shown here is derived from an EMBL/GenBank/DDBJ whole genome shotgun (WGS) entry which is preliminary data.</text>
</comment>
<dbReference type="Pfam" id="PF10545">
    <property type="entry name" value="MADF_DNA_bdg"/>
    <property type="match status" value="1"/>
</dbReference>
<dbReference type="PANTHER" id="PTHR21505">
    <property type="entry name" value="MADF DOMAIN-CONTAINING PROTEIN-RELATED"/>
    <property type="match status" value="1"/>
</dbReference>